<reference evidence="2" key="1">
    <citation type="submission" date="2023-09" db="EMBL/GenBank/DDBJ databases">
        <title>Demequina sp. a novel bacteria isolated from Capsicum annuum.</title>
        <authorList>
            <person name="Humaira Z."/>
            <person name="Lee J."/>
            <person name="Cho D."/>
        </authorList>
    </citation>
    <scope>NUCLEOTIDE SEQUENCE</scope>
    <source>
        <strain evidence="2">PMTSA13</strain>
    </source>
</reference>
<name>A0AA96FFJ2_9MICO</name>
<feature type="transmembrane region" description="Helical" evidence="1">
    <location>
        <begin position="138"/>
        <end position="159"/>
    </location>
</feature>
<feature type="transmembrane region" description="Helical" evidence="1">
    <location>
        <begin position="222"/>
        <end position="250"/>
    </location>
</feature>
<feature type="transmembrane region" description="Helical" evidence="1">
    <location>
        <begin position="179"/>
        <end position="202"/>
    </location>
</feature>
<evidence type="ECO:0008006" key="3">
    <source>
        <dbReference type="Google" id="ProtNLM"/>
    </source>
</evidence>
<proteinExistence type="predicted"/>
<feature type="transmembrane region" description="Helical" evidence="1">
    <location>
        <begin position="575"/>
        <end position="598"/>
    </location>
</feature>
<protein>
    <recommendedName>
        <fullName evidence="3">FtsX-like permease family protein</fullName>
    </recommendedName>
</protein>
<keyword evidence="1" id="KW-1133">Transmembrane helix</keyword>
<evidence type="ECO:0000256" key="1">
    <source>
        <dbReference type="SAM" id="Phobius"/>
    </source>
</evidence>
<sequence length="614" mass="63004">MRAPAAAVAGIASAALMVITVPWDLRTYGEVFYSDSAMGFDRVGFLVIYLAIPTALLTLILTAMLGVRSQGSDERATRAALGETAATSMRRTVLAGLRDGAIATGAAFILAGAAHLFLEMTHGWPWFSTRTDAWATRAVEAAMGTVALAIAHAVAARRAGRSPVEQRRAGLEPYRPPRIGRLAIAATGALSASAGVIVGIAASHGGDYADPSATAATVSDVAYVVAWVAACGLALTAVLPWATTLAIHALGATTRLADRAGSIELAAVLRTRATDPTKATGRVVMAIGALAFLVGLLSSVQTGVRHSDAFAFVYTEYPTASGAVTDRLLAIDGVAHVIAADIVGENPAVEIIAVDPAQLVGLDDEVALALQTHPTAAVANAPSTAQITVDPKDPFTYRPEAVVPLVGYGVAYVNSARVNLPPVGHAYFVYVSPAADRAAIESEVMTGVEGVTGQGIHYVAGQDGGYSYEDPAAGTWILWSLLILVGLSPLAFAAVRAGGRNAATLTALGSSARTVRIAVVVEGATLAVIATLVGTATGVTARALLTMLDRARLSLNGIITDSYVGTALGSVNWTAVIPVVLLICASYAVLTAAVASAVHLETPSEALREGMARR</sequence>
<feature type="transmembrane region" description="Helical" evidence="1">
    <location>
        <begin position="279"/>
        <end position="297"/>
    </location>
</feature>
<dbReference type="KEGG" id="dcp:RN607_01220"/>
<evidence type="ECO:0000313" key="2">
    <source>
        <dbReference type="EMBL" id="WNM27656.1"/>
    </source>
</evidence>
<dbReference type="AlphaFoldDB" id="A0AA96FFJ2"/>
<feature type="transmembrane region" description="Helical" evidence="1">
    <location>
        <begin position="44"/>
        <end position="67"/>
    </location>
</feature>
<dbReference type="EMBL" id="CP134880">
    <property type="protein sequence ID" value="WNM27656.1"/>
    <property type="molecule type" value="Genomic_DNA"/>
</dbReference>
<keyword evidence="1" id="KW-0472">Membrane</keyword>
<keyword evidence="1" id="KW-0812">Transmembrane</keyword>
<feature type="transmembrane region" description="Helical" evidence="1">
    <location>
        <begin position="100"/>
        <end position="118"/>
    </location>
</feature>
<feature type="transmembrane region" description="Helical" evidence="1">
    <location>
        <begin position="476"/>
        <end position="495"/>
    </location>
</feature>
<organism evidence="2">
    <name type="scientific">Demequina capsici</name>
    <dbReference type="NCBI Taxonomy" id="3075620"/>
    <lineage>
        <taxon>Bacteria</taxon>
        <taxon>Bacillati</taxon>
        <taxon>Actinomycetota</taxon>
        <taxon>Actinomycetes</taxon>
        <taxon>Micrococcales</taxon>
        <taxon>Demequinaceae</taxon>
        <taxon>Demequina</taxon>
    </lineage>
</organism>
<feature type="transmembrane region" description="Helical" evidence="1">
    <location>
        <begin position="515"/>
        <end position="539"/>
    </location>
</feature>
<dbReference type="Proteomes" id="UP001303408">
    <property type="component" value="Chromosome"/>
</dbReference>
<accession>A0AA96FFJ2</accession>
<dbReference type="RefSeq" id="WP_313543795.1">
    <property type="nucleotide sequence ID" value="NZ_CP134880.1"/>
</dbReference>
<gene>
    <name evidence="2" type="ORF">RN607_01220</name>
</gene>